<name>A0A0L0VJS0_9BASI</name>
<feature type="domain" description="DUF6589" evidence="1">
    <location>
        <begin position="364"/>
        <end position="767"/>
    </location>
</feature>
<protein>
    <recommendedName>
        <fullName evidence="1">DUF6589 domain-containing protein</fullName>
    </recommendedName>
</protein>
<dbReference type="STRING" id="1165861.A0A0L0VJS0"/>
<keyword evidence="3" id="KW-1185">Reference proteome</keyword>
<dbReference type="Pfam" id="PF20231">
    <property type="entry name" value="DUF6589"/>
    <property type="match status" value="1"/>
</dbReference>
<dbReference type="EMBL" id="AJIL01000047">
    <property type="protein sequence ID" value="KNE99264.1"/>
    <property type="molecule type" value="Genomic_DNA"/>
</dbReference>
<evidence type="ECO:0000259" key="1">
    <source>
        <dbReference type="Pfam" id="PF20231"/>
    </source>
</evidence>
<reference evidence="2" key="1">
    <citation type="submission" date="2014-03" db="EMBL/GenBank/DDBJ databases">
        <title>Cloning and expression analysis of gamma-glutamylcysteines synthetase in perennial ryegrass.</title>
        <authorList>
            <person name="Wei S."/>
            <person name="Sun Z."/>
        </authorList>
    </citation>
    <scope>NUCLEOTIDE SEQUENCE</scope>
    <source>
        <strain evidence="2">Race PST-78</strain>
    </source>
</reference>
<reference evidence="3" key="2">
    <citation type="submission" date="2014-03" db="EMBL/GenBank/DDBJ databases">
        <title>The Genome Sequence of Puccinia striiformis f. sp. tritici PST-78.</title>
        <authorList>
            <consortium name="The Broad Institute Genome Sequencing Platform"/>
            <person name="Cuomo C."/>
            <person name="Hulbert S."/>
            <person name="Chen X."/>
            <person name="Walker B."/>
            <person name="Young S.K."/>
            <person name="Zeng Q."/>
            <person name="Gargeya S."/>
            <person name="Fitzgerald M."/>
            <person name="Haas B."/>
            <person name="Abouelleil A."/>
            <person name="Alvarado L."/>
            <person name="Arachchi H.M."/>
            <person name="Berlin A.M."/>
            <person name="Chapman S.B."/>
            <person name="Goldberg J."/>
            <person name="Griggs A."/>
            <person name="Gujja S."/>
            <person name="Hansen M."/>
            <person name="Howarth C."/>
            <person name="Imamovic A."/>
            <person name="Larimer J."/>
            <person name="McCowan C."/>
            <person name="Montmayeur A."/>
            <person name="Murphy C."/>
            <person name="Neiman D."/>
            <person name="Pearson M."/>
            <person name="Priest M."/>
            <person name="Roberts A."/>
            <person name="Saif S."/>
            <person name="Shea T."/>
            <person name="Sisk P."/>
            <person name="Sykes S."/>
            <person name="Wortman J."/>
            <person name="Nusbaum C."/>
            <person name="Birren B."/>
        </authorList>
    </citation>
    <scope>NUCLEOTIDE SEQUENCE [LARGE SCALE GENOMIC DNA]</scope>
    <source>
        <strain evidence="3">race PST-78</strain>
    </source>
</reference>
<comment type="caution">
    <text evidence="2">The sequence shown here is derived from an EMBL/GenBank/DDBJ whole genome shotgun (WGS) entry which is preliminary data.</text>
</comment>
<proteinExistence type="predicted"/>
<dbReference type="AlphaFoldDB" id="A0A0L0VJS0"/>
<dbReference type="OrthoDB" id="2501668at2759"/>
<evidence type="ECO:0000313" key="3">
    <source>
        <dbReference type="Proteomes" id="UP000054564"/>
    </source>
</evidence>
<gene>
    <name evidence="2" type="ORF">PSTG_07379</name>
</gene>
<accession>A0A0L0VJS0</accession>
<evidence type="ECO:0000313" key="2">
    <source>
        <dbReference type="EMBL" id="KNE99264.1"/>
    </source>
</evidence>
<dbReference type="EMBL" id="AJIL01000047">
    <property type="protein sequence ID" value="KNE99265.1"/>
    <property type="molecule type" value="Genomic_DNA"/>
</dbReference>
<dbReference type="Proteomes" id="UP000054564">
    <property type="component" value="Unassembled WGS sequence"/>
</dbReference>
<sequence length="857" mass="96925">MESSAHDSNPKSPIKADPIPQSTRLIEIFKFIQDNQLTPKKFVLGFLQNTHAALADQRRLWGATGLNSTMVVVKEISNLVQKSDEGRQVWATFIQDEASDNPAIKIASAQSPPQGNYPKGSYQSSNQISAEFCTENAKQRDYERLVASMPFLYQLLYRLMMKSIPDNNTCIRNEVDDDDADVTTSDRLMAEGLSLEDLAYHNTQKSHDRKEHRISSIARLVCGMIAFARNRRCNGLQMRNGIEFLACGITERVNEWLVYYGLATSRRSATRALSTLSSEAQTELKEDFAQPSSCMVSPIICIDNLDIEQRVHTQSIGHRTRTFHGTWGYVHFPSPELLKALDTSELTVECFKEAMKKAHSLQIEPSMFMPTPKSVESYKAVWKSQIARVMHRYVARPDKPDHAIALDPPPVEKISSSRPNIKMLKLMDAPENSAEGIGQVLDATVQQTGVELEEFFGRLQLMDGDLATCRNFNSLRSLRVPSAYAQHSLHNISFQLGASHTMWNIAASIFKAHFGDTNNSLDTGAWRCLENLGIPHTKAFPKKDFTLMINHMEQVHEATIVHLIKTVMNTQGEPMVEQDPSKDLPKIPTAKWNAIIEQVYIQYCTGEAREEAANRKSPKLHNLLIRLDEFSSVIEANRAMKAGDIGRLIFIWKRWSVMSQSLKGLYNYSAYLPRMVLLLTEILPPSLAKHFRHSLLFSPSGCENHFVAKDFYLEIQNYWLKYFFNQTGSGTKIDRLKNLFSLNIHLLHDMMHSLRLDTGAAIFSQSHKNIMTTKSLNVFLQMANNFDIIDQSPVTNNPNIKKVDNSYIVGLQKIKIEIGNDPNLSRFKLHMLCDTGLGDNDDGEMTQPVVESTGYEL</sequence>
<dbReference type="InterPro" id="IPR046496">
    <property type="entry name" value="DUF6589"/>
</dbReference>
<organism evidence="2 3">
    <name type="scientific">Puccinia striiformis f. sp. tritici PST-78</name>
    <dbReference type="NCBI Taxonomy" id="1165861"/>
    <lineage>
        <taxon>Eukaryota</taxon>
        <taxon>Fungi</taxon>
        <taxon>Dikarya</taxon>
        <taxon>Basidiomycota</taxon>
        <taxon>Pucciniomycotina</taxon>
        <taxon>Pucciniomycetes</taxon>
        <taxon>Pucciniales</taxon>
        <taxon>Pucciniaceae</taxon>
        <taxon>Puccinia</taxon>
    </lineage>
</organism>